<dbReference type="Pfam" id="PF02397">
    <property type="entry name" value="Bac_transf"/>
    <property type="match status" value="1"/>
</dbReference>
<keyword evidence="6 8" id="KW-0472">Membrane</keyword>
<name>A0A542DNS9_AMYCI</name>
<comment type="subcellular location">
    <subcellularLocation>
        <location evidence="1">Membrane</location>
        <topology evidence="1">Multi-pass membrane protein</topology>
    </subcellularLocation>
</comment>
<evidence type="ECO:0000256" key="4">
    <source>
        <dbReference type="ARBA" id="ARBA00022692"/>
    </source>
</evidence>
<dbReference type="InterPro" id="IPR017475">
    <property type="entry name" value="EPS_sugar_tfrase"/>
</dbReference>
<dbReference type="Gene3D" id="3.40.50.720">
    <property type="entry name" value="NAD(P)-binding Rossmann-like Domain"/>
    <property type="match status" value="1"/>
</dbReference>
<gene>
    <name evidence="10" type="ORF">FB471_4558</name>
</gene>
<dbReference type="AlphaFoldDB" id="A0A542DNS9"/>
<keyword evidence="3 10" id="KW-0808">Transferase</keyword>
<feature type="compositionally biased region" description="Basic and acidic residues" evidence="7">
    <location>
        <begin position="1"/>
        <end position="24"/>
    </location>
</feature>
<feature type="compositionally biased region" description="Low complexity" evidence="7">
    <location>
        <begin position="29"/>
        <end position="44"/>
    </location>
</feature>
<evidence type="ECO:0000256" key="5">
    <source>
        <dbReference type="ARBA" id="ARBA00022989"/>
    </source>
</evidence>
<organism evidence="10 11">
    <name type="scientific">Amycolatopsis cihanbeyliensis</name>
    <dbReference type="NCBI Taxonomy" id="1128664"/>
    <lineage>
        <taxon>Bacteria</taxon>
        <taxon>Bacillati</taxon>
        <taxon>Actinomycetota</taxon>
        <taxon>Actinomycetes</taxon>
        <taxon>Pseudonocardiales</taxon>
        <taxon>Pseudonocardiaceae</taxon>
        <taxon>Amycolatopsis</taxon>
    </lineage>
</organism>
<evidence type="ECO:0000313" key="11">
    <source>
        <dbReference type="Proteomes" id="UP000320876"/>
    </source>
</evidence>
<proteinExistence type="inferred from homology"/>
<feature type="transmembrane region" description="Helical" evidence="8">
    <location>
        <begin position="62"/>
        <end position="81"/>
    </location>
</feature>
<sequence length="499" mass="53832">MSQALYRDKTASTDRSDRADRSDESDNTGGAENAGEAAGPVAEPSEVRGRATERPAGARRRLGQSAVIGLCDLLGAAVAVIPAAPIAGWQVAGVVAALVAVTTPAGLGGYHWRSTPSVLDDLPGIVSRVLAVALLALSVPLLADRPEWAKGALLTAITVLACTILARILAYGVLGRLRRRGVGLANTLVIGCAEEGLHLGGALRADPAHGARMIGFVDDGPDPVEDATPPLLGGLDRLAELIRAHDIDLLIVAFGRRGSDALVEPLRNLGRLQCEVFVLPRLFEMYDGIDRAQLVDGVTLVRMRRAAFRGGTRMVKRVLDTALAALALLVLSPLLAALALAVRLDTGPGVIFRQRRIGMNGIPFTLYKFRSLKPAGDEGDIRWNIDNDSRLGPVGRFIRRTSLDELPQLWNIVKGDMSVVGPRPERPHFVEQFTATVPGYQHRHRVPVGLTGYAVTHGLRGDTSIERRAKFDNLYAESWSLWLDIKIVLRTARQLLWPR</sequence>
<evidence type="ECO:0000256" key="2">
    <source>
        <dbReference type="ARBA" id="ARBA00006464"/>
    </source>
</evidence>
<dbReference type="PANTHER" id="PTHR30576">
    <property type="entry name" value="COLANIC BIOSYNTHESIS UDP-GLUCOSE LIPID CARRIER TRANSFERASE"/>
    <property type="match status" value="1"/>
</dbReference>
<dbReference type="GO" id="GO:0016020">
    <property type="term" value="C:membrane"/>
    <property type="evidence" value="ECO:0007669"/>
    <property type="project" value="UniProtKB-SubCell"/>
</dbReference>
<protein>
    <submittedName>
        <fullName evidence="10">Exopolysaccharide biosynthesis polyprenyl glycosylphosphotransferase</fullName>
    </submittedName>
</protein>
<keyword evidence="11" id="KW-1185">Reference proteome</keyword>
<evidence type="ECO:0000259" key="9">
    <source>
        <dbReference type="Pfam" id="PF02397"/>
    </source>
</evidence>
<evidence type="ECO:0000256" key="1">
    <source>
        <dbReference type="ARBA" id="ARBA00004141"/>
    </source>
</evidence>
<dbReference type="Pfam" id="PF13727">
    <property type="entry name" value="CoA_binding_3"/>
    <property type="match status" value="1"/>
</dbReference>
<evidence type="ECO:0000256" key="3">
    <source>
        <dbReference type="ARBA" id="ARBA00022679"/>
    </source>
</evidence>
<feature type="transmembrane region" description="Helical" evidence="8">
    <location>
        <begin position="148"/>
        <end position="170"/>
    </location>
</feature>
<dbReference type="GO" id="GO:0016780">
    <property type="term" value="F:phosphotransferase activity, for other substituted phosphate groups"/>
    <property type="evidence" value="ECO:0007669"/>
    <property type="project" value="TreeGrafter"/>
</dbReference>
<dbReference type="EMBL" id="VFML01000001">
    <property type="protein sequence ID" value="TQJ04750.1"/>
    <property type="molecule type" value="Genomic_DNA"/>
</dbReference>
<feature type="domain" description="Bacterial sugar transferase" evidence="9">
    <location>
        <begin position="316"/>
        <end position="496"/>
    </location>
</feature>
<dbReference type="InterPro" id="IPR003362">
    <property type="entry name" value="Bact_transf"/>
</dbReference>
<dbReference type="PANTHER" id="PTHR30576:SF0">
    <property type="entry name" value="UNDECAPRENYL-PHOSPHATE N-ACETYLGALACTOSAMINYL 1-PHOSPHATE TRANSFERASE-RELATED"/>
    <property type="match status" value="1"/>
</dbReference>
<evidence type="ECO:0000313" key="10">
    <source>
        <dbReference type="EMBL" id="TQJ04750.1"/>
    </source>
</evidence>
<comment type="similarity">
    <text evidence="2">Belongs to the bacterial sugar transferase family.</text>
</comment>
<reference evidence="10 11" key="1">
    <citation type="submission" date="2019-06" db="EMBL/GenBank/DDBJ databases">
        <title>Sequencing the genomes of 1000 actinobacteria strains.</title>
        <authorList>
            <person name="Klenk H.-P."/>
        </authorList>
    </citation>
    <scope>NUCLEOTIDE SEQUENCE [LARGE SCALE GENOMIC DNA]</scope>
    <source>
        <strain evidence="10 11">DSM 45679</strain>
    </source>
</reference>
<evidence type="ECO:0000256" key="8">
    <source>
        <dbReference type="SAM" id="Phobius"/>
    </source>
</evidence>
<dbReference type="NCBIfam" id="TIGR03025">
    <property type="entry name" value="EPS_sugtrans"/>
    <property type="match status" value="1"/>
</dbReference>
<comment type="caution">
    <text evidence="10">The sequence shown here is derived from an EMBL/GenBank/DDBJ whole genome shotgun (WGS) entry which is preliminary data.</text>
</comment>
<keyword evidence="4 8" id="KW-0812">Transmembrane</keyword>
<dbReference type="Proteomes" id="UP000320876">
    <property type="component" value="Unassembled WGS sequence"/>
</dbReference>
<evidence type="ECO:0000256" key="7">
    <source>
        <dbReference type="SAM" id="MobiDB-lite"/>
    </source>
</evidence>
<feature type="region of interest" description="Disordered" evidence="7">
    <location>
        <begin position="1"/>
        <end position="57"/>
    </location>
</feature>
<feature type="transmembrane region" description="Helical" evidence="8">
    <location>
        <begin position="122"/>
        <end position="142"/>
    </location>
</feature>
<feature type="transmembrane region" description="Helical" evidence="8">
    <location>
        <begin position="87"/>
        <end position="110"/>
    </location>
</feature>
<feature type="transmembrane region" description="Helical" evidence="8">
    <location>
        <begin position="318"/>
        <end position="342"/>
    </location>
</feature>
<evidence type="ECO:0000256" key="6">
    <source>
        <dbReference type="ARBA" id="ARBA00023136"/>
    </source>
</evidence>
<keyword evidence="5 8" id="KW-1133">Transmembrane helix</keyword>
<accession>A0A542DNS9</accession>